<evidence type="ECO:0000256" key="4">
    <source>
        <dbReference type="ARBA" id="ARBA00022801"/>
    </source>
</evidence>
<dbReference type="Gene3D" id="2.160.20.10">
    <property type="entry name" value="Single-stranded right-handed beta-helix, Pectin lyase-like"/>
    <property type="match status" value="1"/>
</dbReference>
<feature type="domain" description="Pectinesterase catalytic" evidence="6">
    <location>
        <begin position="75"/>
        <end position="152"/>
    </location>
</feature>
<sequence>MGTGSSDQCGQGLVLSMRICKCARYVDRFRTTSLLRELLYRRRRYGAMADQFTIIIRRRGWLYHRSARDSTADNSGLVFKHGLIFGTGSAYLGRAYRPYARVLFHNTKMSDVIVPQGWSAWDYVGKENAIVSAEVDYKGPGADKSKRVPWEKNLRINIVVMETSGCKMGRSQHNLSEGKGTRTHKGNVGRDMFGAMFDGGEMDLQVTLGFSTKWDQLGPGFLNFHAKLGDINEAGWHACEDELCEEHVDIFGAFEIIEA</sequence>
<dbReference type="Pfam" id="PF01095">
    <property type="entry name" value="Pectinesterase"/>
    <property type="match status" value="1"/>
</dbReference>
<reference evidence="7" key="1">
    <citation type="submission" date="2019-09" db="EMBL/GenBank/DDBJ databases">
        <title>Draft genome information of white flower Hibiscus syriacus.</title>
        <authorList>
            <person name="Kim Y.-M."/>
        </authorList>
    </citation>
    <scope>NUCLEOTIDE SEQUENCE [LARGE SCALE GENOMIC DNA]</scope>
    <source>
        <strain evidence="7">YM2019G1</strain>
    </source>
</reference>
<evidence type="ECO:0000259" key="6">
    <source>
        <dbReference type="Pfam" id="PF01095"/>
    </source>
</evidence>
<proteinExistence type="inferred from homology"/>
<dbReference type="InterPro" id="IPR011050">
    <property type="entry name" value="Pectin_lyase_fold/virulence"/>
</dbReference>
<evidence type="ECO:0000256" key="1">
    <source>
        <dbReference type="ARBA" id="ARBA00005184"/>
    </source>
</evidence>
<keyword evidence="8" id="KW-1185">Reference proteome</keyword>
<organism evidence="7 8">
    <name type="scientific">Hibiscus syriacus</name>
    <name type="common">Rose of Sharon</name>
    <dbReference type="NCBI Taxonomy" id="106335"/>
    <lineage>
        <taxon>Eukaryota</taxon>
        <taxon>Viridiplantae</taxon>
        <taxon>Streptophyta</taxon>
        <taxon>Embryophyta</taxon>
        <taxon>Tracheophyta</taxon>
        <taxon>Spermatophyta</taxon>
        <taxon>Magnoliopsida</taxon>
        <taxon>eudicotyledons</taxon>
        <taxon>Gunneridae</taxon>
        <taxon>Pentapetalae</taxon>
        <taxon>rosids</taxon>
        <taxon>malvids</taxon>
        <taxon>Malvales</taxon>
        <taxon>Malvaceae</taxon>
        <taxon>Malvoideae</taxon>
        <taxon>Hibiscus</taxon>
    </lineage>
</organism>
<keyword evidence="5" id="KW-0063">Aspartyl esterase</keyword>
<gene>
    <name evidence="7" type="ORF">F3Y22_tig00004355pilonHSYRG00055</name>
</gene>
<comment type="similarity">
    <text evidence="2">Belongs to the pectinesterase family.</text>
</comment>
<dbReference type="EC" id="3.1.1.11" evidence="3"/>
<dbReference type="PANTHER" id="PTHR31321">
    <property type="entry name" value="ACYL-COA THIOESTER HYDROLASE YBHC-RELATED"/>
    <property type="match status" value="1"/>
</dbReference>
<dbReference type="GO" id="GO:0030599">
    <property type="term" value="F:pectinesterase activity"/>
    <property type="evidence" value="ECO:0007669"/>
    <property type="project" value="UniProtKB-EC"/>
</dbReference>
<dbReference type="GO" id="GO:0042545">
    <property type="term" value="P:cell wall modification"/>
    <property type="evidence" value="ECO:0007669"/>
    <property type="project" value="InterPro"/>
</dbReference>
<dbReference type="Proteomes" id="UP000436088">
    <property type="component" value="Unassembled WGS sequence"/>
</dbReference>
<dbReference type="PANTHER" id="PTHR31321:SF85">
    <property type="entry name" value="PECTINESTERASE CATALYTIC DOMAIN-CONTAINING PROTEIN"/>
    <property type="match status" value="1"/>
</dbReference>
<comment type="caution">
    <text evidence="7">The sequence shown here is derived from an EMBL/GenBank/DDBJ whole genome shotgun (WGS) entry which is preliminary data.</text>
</comment>
<evidence type="ECO:0000256" key="5">
    <source>
        <dbReference type="ARBA" id="ARBA00023085"/>
    </source>
</evidence>
<protein>
    <recommendedName>
        <fullName evidence="3">pectinesterase</fullName>
        <ecNumber evidence="3">3.1.1.11</ecNumber>
    </recommendedName>
</protein>
<name>A0A6A3CGH2_HIBSY</name>
<accession>A0A6A3CGH2</accession>
<dbReference type="AlphaFoldDB" id="A0A6A3CGH2"/>
<keyword evidence="4" id="KW-0378">Hydrolase</keyword>
<evidence type="ECO:0000256" key="3">
    <source>
        <dbReference type="ARBA" id="ARBA00013229"/>
    </source>
</evidence>
<evidence type="ECO:0000313" key="7">
    <source>
        <dbReference type="EMBL" id="KAE8728465.1"/>
    </source>
</evidence>
<dbReference type="InterPro" id="IPR012334">
    <property type="entry name" value="Pectin_lyas_fold"/>
</dbReference>
<dbReference type="UniPathway" id="UPA00545">
    <property type="reaction ID" value="UER00823"/>
</dbReference>
<comment type="pathway">
    <text evidence="1">Glycan metabolism; pectin degradation; 2-dehydro-3-deoxy-D-gluconate from pectin: step 1/5.</text>
</comment>
<evidence type="ECO:0000256" key="2">
    <source>
        <dbReference type="ARBA" id="ARBA00008891"/>
    </source>
</evidence>
<dbReference type="EMBL" id="VEPZ02000260">
    <property type="protein sequence ID" value="KAE8728465.1"/>
    <property type="molecule type" value="Genomic_DNA"/>
</dbReference>
<dbReference type="InterPro" id="IPR000070">
    <property type="entry name" value="Pectinesterase_cat"/>
</dbReference>
<evidence type="ECO:0000313" key="8">
    <source>
        <dbReference type="Proteomes" id="UP000436088"/>
    </source>
</evidence>
<dbReference type="GO" id="GO:0045490">
    <property type="term" value="P:pectin catabolic process"/>
    <property type="evidence" value="ECO:0007669"/>
    <property type="project" value="UniProtKB-UniPathway"/>
</dbReference>
<dbReference type="SUPFAM" id="SSF51126">
    <property type="entry name" value="Pectin lyase-like"/>
    <property type="match status" value="1"/>
</dbReference>